<evidence type="ECO:0000313" key="2">
    <source>
        <dbReference type="Proteomes" id="UP000805193"/>
    </source>
</evidence>
<accession>A0AC60P2D2</accession>
<dbReference type="EMBL" id="JABSTQ010011251">
    <property type="protein sequence ID" value="KAG0413523.1"/>
    <property type="molecule type" value="Genomic_DNA"/>
</dbReference>
<organism evidence="1 2">
    <name type="scientific">Ixodes persulcatus</name>
    <name type="common">Taiga tick</name>
    <dbReference type="NCBI Taxonomy" id="34615"/>
    <lineage>
        <taxon>Eukaryota</taxon>
        <taxon>Metazoa</taxon>
        <taxon>Ecdysozoa</taxon>
        <taxon>Arthropoda</taxon>
        <taxon>Chelicerata</taxon>
        <taxon>Arachnida</taxon>
        <taxon>Acari</taxon>
        <taxon>Parasitiformes</taxon>
        <taxon>Ixodida</taxon>
        <taxon>Ixodoidea</taxon>
        <taxon>Ixodidae</taxon>
        <taxon>Ixodinae</taxon>
        <taxon>Ixodes</taxon>
    </lineage>
</organism>
<dbReference type="Proteomes" id="UP000805193">
    <property type="component" value="Unassembled WGS sequence"/>
</dbReference>
<reference evidence="1 2" key="1">
    <citation type="journal article" date="2020" name="Cell">
        <title>Large-Scale Comparative Analyses of Tick Genomes Elucidate Their Genetic Diversity and Vector Capacities.</title>
        <authorList>
            <consortium name="Tick Genome and Microbiome Consortium (TIGMIC)"/>
            <person name="Jia N."/>
            <person name="Wang J."/>
            <person name="Shi W."/>
            <person name="Du L."/>
            <person name="Sun Y."/>
            <person name="Zhan W."/>
            <person name="Jiang J.F."/>
            <person name="Wang Q."/>
            <person name="Zhang B."/>
            <person name="Ji P."/>
            <person name="Bell-Sakyi L."/>
            <person name="Cui X.M."/>
            <person name="Yuan T.T."/>
            <person name="Jiang B.G."/>
            <person name="Yang W.F."/>
            <person name="Lam T.T."/>
            <person name="Chang Q.C."/>
            <person name="Ding S.J."/>
            <person name="Wang X.J."/>
            <person name="Zhu J.G."/>
            <person name="Ruan X.D."/>
            <person name="Zhao L."/>
            <person name="Wei J.T."/>
            <person name="Ye R.Z."/>
            <person name="Que T.C."/>
            <person name="Du C.H."/>
            <person name="Zhou Y.H."/>
            <person name="Cheng J.X."/>
            <person name="Dai P.F."/>
            <person name="Guo W.B."/>
            <person name="Han X.H."/>
            <person name="Huang E.J."/>
            <person name="Li L.F."/>
            <person name="Wei W."/>
            <person name="Gao Y.C."/>
            <person name="Liu J.Z."/>
            <person name="Shao H.Z."/>
            <person name="Wang X."/>
            <person name="Wang C.C."/>
            <person name="Yang T.C."/>
            <person name="Huo Q.B."/>
            <person name="Li W."/>
            <person name="Chen H.Y."/>
            <person name="Chen S.E."/>
            <person name="Zhou L.G."/>
            <person name="Ni X.B."/>
            <person name="Tian J.H."/>
            <person name="Sheng Y."/>
            <person name="Liu T."/>
            <person name="Pan Y.S."/>
            <person name="Xia L.Y."/>
            <person name="Li J."/>
            <person name="Zhao F."/>
            <person name="Cao W.C."/>
        </authorList>
    </citation>
    <scope>NUCLEOTIDE SEQUENCE [LARGE SCALE GENOMIC DNA]</scope>
    <source>
        <strain evidence="1">Iper-2018</strain>
    </source>
</reference>
<evidence type="ECO:0000313" key="1">
    <source>
        <dbReference type="EMBL" id="KAG0413523.1"/>
    </source>
</evidence>
<name>A0AC60P2D2_IXOPE</name>
<keyword evidence="2" id="KW-1185">Reference proteome</keyword>
<gene>
    <name evidence="1" type="ORF">HPB47_009331</name>
</gene>
<comment type="caution">
    <text evidence="1">The sequence shown here is derived from an EMBL/GenBank/DDBJ whole genome shotgun (WGS) entry which is preliminary data.</text>
</comment>
<proteinExistence type="predicted"/>
<sequence>MLGLDVTRHLRLADLANALAYRRRLGSKAKEVWLRVDLGHSWDEGEVLGETADEEYLEISFELAPLLEEHHSLQEEVDARNVVIHQLLKLTCKQAEFPHRPIQMSVIFPDNKAEALVSDAASDN</sequence>
<protein>
    <submittedName>
        <fullName evidence="1">Uncharacterized protein</fullName>
    </submittedName>
</protein>